<feature type="transmembrane region" description="Helical" evidence="1">
    <location>
        <begin position="20"/>
        <end position="39"/>
    </location>
</feature>
<sequence>MLPVIVVGLASRFGGTGLAADLAGGVLYAVLVYVLLTVLRPQAARWSNASIALVLCVLIELLQLTAIPADLARVFGPIRLVLGTGFAPLDLVAYAIGAALALGIDMLLGRIRARPAA</sequence>
<evidence type="ECO:0000256" key="1">
    <source>
        <dbReference type="SAM" id="Phobius"/>
    </source>
</evidence>
<dbReference type="Pfam" id="PF10990">
    <property type="entry name" value="DUF2809"/>
    <property type="match status" value="1"/>
</dbReference>
<keyword evidence="1" id="KW-1133">Transmembrane helix</keyword>
<dbReference type="InterPro" id="IPR021257">
    <property type="entry name" value="DUF2809"/>
</dbReference>
<organism evidence="2 3">
    <name type="scientific">Paeniglutamicibacter sulfureus</name>
    <dbReference type="NCBI Taxonomy" id="43666"/>
    <lineage>
        <taxon>Bacteria</taxon>
        <taxon>Bacillati</taxon>
        <taxon>Actinomycetota</taxon>
        <taxon>Actinomycetes</taxon>
        <taxon>Micrococcales</taxon>
        <taxon>Micrococcaceae</taxon>
        <taxon>Paeniglutamicibacter</taxon>
    </lineage>
</organism>
<dbReference type="EMBL" id="JAVDYI010000001">
    <property type="protein sequence ID" value="MDR7356744.1"/>
    <property type="molecule type" value="Genomic_DNA"/>
</dbReference>
<evidence type="ECO:0008006" key="4">
    <source>
        <dbReference type="Google" id="ProtNLM"/>
    </source>
</evidence>
<keyword evidence="1" id="KW-0812">Transmembrane</keyword>
<gene>
    <name evidence="2" type="ORF">J2S64_000435</name>
</gene>
<proteinExistence type="predicted"/>
<protein>
    <recommendedName>
        <fullName evidence="4">DUF2809 domain-containing protein</fullName>
    </recommendedName>
</protein>
<dbReference type="Proteomes" id="UP001183817">
    <property type="component" value="Unassembled WGS sequence"/>
</dbReference>
<evidence type="ECO:0000313" key="3">
    <source>
        <dbReference type="Proteomes" id="UP001183817"/>
    </source>
</evidence>
<keyword evidence="3" id="KW-1185">Reference proteome</keyword>
<comment type="caution">
    <text evidence="2">The sequence shown here is derived from an EMBL/GenBank/DDBJ whole genome shotgun (WGS) entry which is preliminary data.</text>
</comment>
<keyword evidence="1" id="KW-0472">Membrane</keyword>
<name>A0ABU2BFJ3_9MICC</name>
<dbReference type="RefSeq" id="WP_302266337.1">
    <property type="nucleotide sequence ID" value="NZ_BAAAWO010000001.1"/>
</dbReference>
<evidence type="ECO:0000313" key="2">
    <source>
        <dbReference type="EMBL" id="MDR7356744.1"/>
    </source>
</evidence>
<accession>A0ABU2BFJ3</accession>
<feature type="transmembrane region" description="Helical" evidence="1">
    <location>
        <begin position="51"/>
        <end position="71"/>
    </location>
</feature>
<reference evidence="2 3" key="1">
    <citation type="submission" date="2023-07" db="EMBL/GenBank/DDBJ databases">
        <title>Sequencing the genomes of 1000 actinobacteria strains.</title>
        <authorList>
            <person name="Klenk H.-P."/>
        </authorList>
    </citation>
    <scope>NUCLEOTIDE SEQUENCE [LARGE SCALE GENOMIC DNA]</scope>
    <source>
        <strain evidence="2 3">DSM 20167</strain>
    </source>
</reference>
<feature type="transmembrane region" description="Helical" evidence="1">
    <location>
        <begin position="91"/>
        <end position="108"/>
    </location>
</feature>